<dbReference type="Proteomes" id="UP000230750">
    <property type="component" value="Unassembled WGS sequence"/>
</dbReference>
<evidence type="ECO:0000313" key="2">
    <source>
        <dbReference type="Proteomes" id="UP000230750"/>
    </source>
</evidence>
<dbReference type="PANTHER" id="PTHR33480:SF1">
    <property type="entry name" value="TYR RECOMBINASE DOMAIN-CONTAINING PROTEIN"/>
    <property type="match status" value="1"/>
</dbReference>
<comment type="caution">
    <text evidence="1">The sequence shown here is derived from an EMBL/GenBank/DDBJ whole genome shotgun (WGS) entry which is preliminary data.</text>
</comment>
<dbReference type="AlphaFoldDB" id="A0A2G8K512"/>
<sequence length="180" mass="20184">MKAEMITRQSAELLNIVGKQSRAVPVLMTNELAEASDLLYHSKEAGLLGTDPYIVATLHSEGHIRGPGDIGTHARNYGVIHPGYVTPTSLIRKHIATVCQIMNLKDNGLDIIARFMEHDTRTHREHYRLLDQTLQVAKVSKVLFNIENGNLQYLVGKSLDEIQIQPDEGNNTFFLLTKVR</sequence>
<reference evidence="1 2" key="1">
    <citation type="journal article" date="2017" name="PLoS Biol.">
        <title>The sea cucumber genome provides insights into morphological evolution and visceral regeneration.</title>
        <authorList>
            <person name="Zhang X."/>
            <person name="Sun L."/>
            <person name="Yuan J."/>
            <person name="Sun Y."/>
            <person name="Gao Y."/>
            <person name="Zhang L."/>
            <person name="Li S."/>
            <person name="Dai H."/>
            <person name="Hamel J.F."/>
            <person name="Liu C."/>
            <person name="Yu Y."/>
            <person name="Liu S."/>
            <person name="Lin W."/>
            <person name="Guo K."/>
            <person name="Jin S."/>
            <person name="Xu P."/>
            <person name="Storey K.B."/>
            <person name="Huan P."/>
            <person name="Zhang T."/>
            <person name="Zhou Y."/>
            <person name="Zhang J."/>
            <person name="Lin C."/>
            <person name="Li X."/>
            <person name="Xing L."/>
            <person name="Huo D."/>
            <person name="Sun M."/>
            <person name="Wang L."/>
            <person name="Mercier A."/>
            <person name="Li F."/>
            <person name="Yang H."/>
            <person name="Xiang J."/>
        </authorList>
    </citation>
    <scope>NUCLEOTIDE SEQUENCE [LARGE SCALE GENOMIC DNA]</scope>
    <source>
        <strain evidence="1">Shaxun</strain>
        <tissue evidence="1">Muscle</tissue>
    </source>
</reference>
<dbReference type="OrthoDB" id="5376140at2759"/>
<dbReference type="PANTHER" id="PTHR33480">
    <property type="entry name" value="SET DOMAIN-CONTAINING PROTEIN-RELATED"/>
    <property type="match status" value="1"/>
</dbReference>
<organism evidence="1 2">
    <name type="scientific">Stichopus japonicus</name>
    <name type="common">Sea cucumber</name>
    <dbReference type="NCBI Taxonomy" id="307972"/>
    <lineage>
        <taxon>Eukaryota</taxon>
        <taxon>Metazoa</taxon>
        <taxon>Echinodermata</taxon>
        <taxon>Eleutherozoa</taxon>
        <taxon>Echinozoa</taxon>
        <taxon>Holothuroidea</taxon>
        <taxon>Aspidochirotacea</taxon>
        <taxon>Aspidochirotida</taxon>
        <taxon>Stichopodidae</taxon>
        <taxon>Apostichopus</taxon>
    </lineage>
</organism>
<keyword evidence="2" id="KW-1185">Reference proteome</keyword>
<gene>
    <name evidence="1" type="ORF">BSL78_20032</name>
</gene>
<evidence type="ECO:0000313" key="1">
    <source>
        <dbReference type="EMBL" id="PIK43107.1"/>
    </source>
</evidence>
<protein>
    <submittedName>
        <fullName evidence="1">Uncharacterized protein</fullName>
    </submittedName>
</protein>
<name>A0A2G8K512_STIJA</name>
<dbReference type="EMBL" id="MRZV01000875">
    <property type="protein sequence ID" value="PIK43107.1"/>
    <property type="molecule type" value="Genomic_DNA"/>
</dbReference>
<accession>A0A2G8K512</accession>
<dbReference type="STRING" id="307972.A0A2G8K512"/>
<proteinExistence type="predicted"/>